<dbReference type="SUPFAM" id="SSF55083">
    <property type="entry name" value="6-hydroxymethyl-7,8-dihydropterin pyrophosphokinase, HPPK"/>
    <property type="match status" value="1"/>
</dbReference>
<accession>A0A164A2B4</accession>
<evidence type="ECO:0000313" key="2">
    <source>
        <dbReference type="EMBL" id="KZS62033.1"/>
    </source>
</evidence>
<evidence type="ECO:0000256" key="1">
    <source>
        <dbReference type="SAM" id="MobiDB-lite"/>
    </source>
</evidence>
<comment type="caution">
    <text evidence="2">The sequence shown here is derived from an EMBL/GenBank/DDBJ whole genome shotgun (WGS) entry which is preliminary data.</text>
</comment>
<evidence type="ECO:0000313" key="3">
    <source>
        <dbReference type="Proteomes" id="UP000077342"/>
    </source>
</evidence>
<organism evidence="2 3">
    <name type="scientific">Mycobacterium ostraviense</name>
    <dbReference type="NCBI Taxonomy" id="2738409"/>
    <lineage>
        <taxon>Bacteria</taxon>
        <taxon>Bacillati</taxon>
        <taxon>Actinomycetota</taxon>
        <taxon>Actinomycetes</taxon>
        <taxon>Mycobacteriales</taxon>
        <taxon>Mycobacteriaceae</taxon>
        <taxon>Mycobacterium</taxon>
    </lineage>
</organism>
<dbReference type="EMBL" id="LWCI01000110">
    <property type="protein sequence ID" value="KZS62033.1"/>
    <property type="molecule type" value="Genomic_DNA"/>
</dbReference>
<proteinExistence type="predicted"/>
<dbReference type="AlphaFoldDB" id="A0A164A2B4"/>
<name>A0A164A2B4_9MYCO</name>
<dbReference type="Proteomes" id="UP000077342">
    <property type="component" value="Unassembled WGS sequence"/>
</dbReference>
<feature type="region of interest" description="Disordered" evidence="1">
    <location>
        <begin position="83"/>
        <end position="108"/>
    </location>
</feature>
<protein>
    <recommendedName>
        <fullName evidence="4">6-hydroxymethyl-7,8-dihydropterin pyrophosphokinase</fullName>
    </recommendedName>
</protein>
<gene>
    <name evidence="2" type="ORF">A4G28_18535</name>
</gene>
<dbReference type="InterPro" id="IPR035907">
    <property type="entry name" value="Hppk_sf"/>
</dbReference>
<evidence type="ECO:0008006" key="4">
    <source>
        <dbReference type="Google" id="ProtNLM"/>
    </source>
</evidence>
<keyword evidence="3" id="KW-1185">Reference proteome</keyword>
<sequence>MWTVDKYSSRTLDLDILLVNDAVIRTASVEIPDSDIKQRWFLAQGILDIDPRITLPAEFQPLRVYLRPLLDRLATYGQAVTEDQDQRRKFGRSSAERESPDGPACLHS</sequence>
<reference evidence="3" key="1">
    <citation type="submission" date="2016-04" db="EMBL/GenBank/DDBJ databases">
        <authorList>
            <person name="Strapagiel D."/>
            <person name="Borowka P."/>
            <person name="Marciniak B."/>
            <person name="Bakula Z."/>
            <person name="Van Ingen J."/>
            <person name="Safianowska A."/>
            <person name="Dziadek J."/>
            <person name="Jagielski T."/>
        </authorList>
    </citation>
    <scope>NUCLEOTIDE SEQUENCE [LARGE SCALE GENOMIC DNA]</scope>
    <source>
        <strain evidence="3">1010001458</strain>
    </source>
</reference>
<dbReference type="Gene3D" id="3.30.70.560">
    <property type="entry name" value="7,8-Dihydro-6-hydroxymethylpterin-pyrophosphokinase HPPK"/>
    <property type="match status" value="1"/>
</dbReference>
<feature type="compositionally biased region" description="Basic and acidic residues" evidence="1">
    <location>
        <begin position="84"/>
        <end position="100"/>
    </location>
</feature>